<accession>R7Z873</accession>
<dbReference type="HOGENOM" id="CLU_140298_0_0_9"/>
<proteinExistence type="predicted"/>
<evidence type="ECO:0008006" key="3">
    <source>
        <dbReference type="Google" id="ProtNLM"/>
    </source>
</evidence>
<dbReference type="Proteomes" id="UP000013911">
    <property type="component" value="Unassembled WGS sequence"/>
</dbReference>
<comment type="caution">
    <text evidence="1">The sequence shown here is derived from an EMBL/GenBank/DDBJ whole genome shotgun (WGS) entry which is preliminary data.</text>
</comment>
<name>R7Z873_LYSSH</name>
<evidence type="ECO:0000313" key="1">
    <source>
        <dbReference type="EMBL" id="EON70380.1"/>
    </source>
</evidence>
<protein>
    <recommendedName>
        <fullName evidence="3">YokE-like PH domain-containing protein</fullName>
    </recommendedName>
</protein>
<dbReference type="AlphaFoldDB" id="R7Z873"/>
<sequence>MVKALNCPNCAAAFNPKENICEYCGSYIITSEAKQITYDLDVFNPTYKKIFFHEIEMNENEFPLRSGFANMYYSATRSDGGRLLLTNQRIIFCAHALNINPNLYWELSLGRVDRTELGLNLLITQRIHIYDREENNTTFVVYGGKHWLNEMGHALNKIK</sequence>
<dbReference type="EMBL" id="AQPX01000036">
    <property type="protein sequence ID" value="EON70380.1"/>
    <property type="molecule type" value="Genomic_DNA"/>
</dbReference>
<evidence type="ECO:0000313" key="2">
    <source>
        <dbReference type="Proteomes" id="UP000013911"/>
    </source>
</evidence>
<dbReference type="OrthoDB" id="2085436at2"/>
<reference evidence="1 2" key="1">
    <citation type="submission" date="2013-04" db="EMBL/GenBank/DDBJ databases">
        <title>Draft genome of the heavy metal tolerant bacterium Lysinibacillus sphaericus strain OT4b.31.</title>
        <authorList>
            <person name="Pena-Montenegro T.D."/>
            <person name="Dussan J."/>
        </authorList>
    </citation>
    <scope>NUCLEOTIDE SEQUENCE [LARGE SCALE GENOMIC DNA]</scope>
    <source>
        <strain evidence="1 2">OT4b.31</strain>
    </source>
</reference>
<dbReference type="RefSeq" id="WP_010861249.1">
    <property type="nucleotide sequence ID" value="NZ_KB933411.1"/>
</dbReference>
<dbReference type="PATRIC" id="fig|1285586.5.peg.4533"/>
<organism evidence="1 2">
    <name type="scientific">Lysinibacillus sphaericus OT4b.31</name>
    <dbReference type="NCBI Taxonomy" id="1285586"/>
    <lineage>
        <taxon>Bacteria</taxon>
        <taxon>Bacillati</taxon>
        <taxon>Bacillota</taxon>
        <taxon>Bacilli</taxon>
        <taxon>Bacillales</taxon>
        <taxon>Bacillaceae</taxon>
        <taxon>Lysinibacillus</taxon>
    </lineage>
</organism>
<gene>
    <name evidence="1" type="ORF">H131_21752</name>
</gene>